<evidence type="ECO:0000313" key="8">
    <source>
        <dbReference type="Proteomes" id="UP000007879"/>
    </source>
</evidence>
<reference evidence="7" key="2">
    <citation type="submission" date="2017-05" db="UniProtKB">
        <authorList>
            <consortium name="EnsemblMetazoa"/>
        </authorList>
    </citation>
    <scope>IDENTIFICATION</scope>
</reference>
<evidence type="ECO:0000256" key="4">
    <source>
        <dbReference type="ARBA" id="ARBA00022490"/>
    </source>
</evidence>
<accession>A0A1X7UGM7</accession>
<organism evidence="7">
    <name type="scientific">Amphimedon queenslandica</name>
    <name type="common">Sponge</name>
    <dbReference type="NCBI Taxonomy" id="400682"/>
    <lineage>
        <taxon>Eukaryota</taxon>
        <taxon>Metazoa</taxon>
        <taxon>Porifera</taxon>
        <taxon>Demospongiae</taxon>
        <taxon>Heteroscleromorpha</taxon>
        <taxon>Haplosclerida</taxon>
        <taxon>Niphatidae</taxon>
        <taxon>Amphimedon</taxon>
    </lineage>
</organism>
<dbReference type="InterPro" id="IPR000225">
    <property type="entry name" value="Armadillo"/>
</dbReference>
<dbReference type="OrthoDB" id="5559898at2759"/>
<evidence type="ECO:0000256" key="2">
    <source>
        <dbReference type="ARBA" id="ARBA00004496"/>
    </source>
</evidence>
<evidence type="ECO:0000256" key="5">
    <source>
        <dbReference type="ARBA" id="ARBA00022737"/>
    </source>
</evidence>
<proteinExistence type="predicted"/>
<dbReference type="Gene3D" id="1.25.10.10">
    <property type="entry name" value="Leucine-rich Repeat Variant"/>
    <property type="match status" value="2"/>
</dbReference>
<dbReference type="InterPro" id="IPR038739">
    <property type="entry name" value="ARMC8/Vid28"/>
</dbReference>
<dbReference type="Proteomes" id="UP000007879">
    <property type="component" value="Unassembled WGS sequence"/>
</dbReference>
<protein>
    <recommendedName>
        <fullName evidence="3">Armadillo repeat-containing protein 8</fullName>
    </recommendedName>
</protein>
<reference evidence="8" key="1">
    <citation type="journal article" date="2010" name="Nature">
        <title>The Amphimedon queenslandica genome and the evolution of animal complexity.</title>
        <authorList>
            <person name="Srivastava M."/>
            <person name="Simakov O."/>
            <person name="Chapman J."/>
            <person name="Fahey B."/>
            <person name="Gauthier M.E."/>
            <person name="Mitros T."/>
            <person name="Richards G.S."/>
            <person name="Conaco C."/>
            <person name="Dacre M."/>
            <person name="Hellsten U."/>
            <person name="Larroux C."/>
            <person name="Putnam N.H."/>
            <person name="Stanke M."/>
            <person name="Adamska M."/>
            <person name="Darling A."/>
            <person name="Degnan S.M."/>
            <person name="Oakley T.H."/>
            <person name="Plachetzki D.C."/>
            <person name="Zhai Y."/>
            <person name="Adamski M."/>
            <person name="Calcino A."/>
            <person name="Cummins S.F."/>
            <person name="Goodstein D.M."/>
            <person name="Harris C."/>
            <person name="Jackson D.J."/>
            <person name="Leys S.P."/>
            <person name="Shu S."/>
            <person name="Woodcroft B.J."/>
            <person name="Vervoort M."/>
            <person name="Kosik K.S."/>
            <person name="Manning G."/>
            <person name="Degnan B.M."/>
            <person name="Rokhsar D.S."/>
        </authorList>
    </citation>
    <scope>NUCLEOTIDE SEQUENCE [LARGE SCALE GENOMIC DNA]</scope>
</reference>
<dbReference type="STRING" id="400682.A0A1X7UGM7"/>
<evidence type="ECO:0000256" key="6">
    <source>
        <dbReference type="ARBA" id="ARBA00023242"/>
    </source>
</evidence>
<dbReference type="GO" id="GO:0005737">
    <property type="term" value="C:cytoplasm"/>
    <property type="evidence" value="ECO:0007669"/>
    <property type="project" value="UniProtKB-SubCell"/>
</dbReference>
<dbReference type="KEGG" id="aqu:100631874"/>
<keyword evidence="5" id="KW-0677">Repeat</keyword>
<name>A0A1X7UGM7_AMPQE</name>
<dbReference type="SUPFAM" id="SSF48371">
    <property type="entry name" value="ARM repeat"/>
    <property type="match status" value="1"/>
</dbReference>
<evidence type="ECO:0000256" key="3">
    <source>
        <dbReference type="ARBA" id="ARBA00013746"/>
    </source>
</evidence>
<evidence type="ECO:0000256" key="1">
    <source>
        <dbReference type="ARBA" id="ARBA00004123"/>
    </source>
</evidence>
<dbReference type="GO" id="GO:0043161">
    <property type="term" value="P:proteasome-mediated ubiquitin-dependent protein catabolic process"/>
    <property type="evidence" value="ECO:0007669"/>
    <property type="project" value="TreeGrafter"/>
</dbReference>
<dbReference type="InterPro" id="IPR016024">
    <property type="entry name" value="ARM-type_fold"/>
</dbReference>
<dbReference type="PANTHER" id="PTHR15651">
    <property type="entry name" value="ARMADILLO REPEAT-CONTAINING PROTEIN 8"/>
    <property type="match status" value="1"/>
</dbReference>
<evidence type="ECO:0000313" key="7">
    <source>
        <dbReference type="EnsemblMetazoa" id="Aqu2.1.26613_001"/>
    </source>
</evidence>
<dbReference type="GO" id="GO:0005634">
    <property type="term" value="C:nucleus"/>
    <property type="evidence" value="ECO:0007669"/>
    <property type="project" value="UniProtKB-SubCell"/>
</dbReference>
<sequence length="652" mass="71191">MDDFSEDFFTLSTLKKVRNTVIGNLKQKRKFVGNGVLMRVTDAWSKVQNDSHLLCELIIIMGSLAQGVPEAVDQLVEYGGLNLLIKGLCHNDRSVMIACVKSLRLIYSTGPVPPNILFQDVNTVKQLLGLLASPPPVNESAAIIIGISCQCEDHQNILLDNNVLQAISSLLLSQSQKVLCAGLKCLCAVIKDNENALDELMQISAYDTRGLFNLLDNLLKYSPYVHIKLHSAVCLAHVLKGSNLGAIERLILGLVSLCKPDIEDSTIKITAANTLAFLVSDHPSDQEIAASTDNLLSSLVGFLSNKPDQDNIDVDDDDQSIVVYHSLCQSSLHLMSQLCSSVEDVRLKVVTQPKMIQCLTECLQSDVPATKIEATKCLLSLSRSTKLLRTYLSDVEIHMSKHVLEMLSSTNDEFVAVATSLVCNLLLSFSPCREVLINEGIITILCSLTTNGNPSIQLNSVWALMNCARDATEDVLNDIMAGVPIEHLILLMEQHQNNEKLLMKCLGLLVNLTSSTKVSDSLIKEQDVPLVQALGALLASNLPSGLCEQVLCVLINISSGGERNRNIVAETVLVVECLGQILRVCTFDPVLMAACSLIQLLTDNSYGGHIHRQNCLEEVGIIHALRKLELTGNSTVQDLTRSILDYCQTANL</sequence>
<comment type="subcellular location">
    <subcellularLocation>
        <location evidence="2">Cytoplasm</location>
    </subcellularLocation>
    <subcellularLocation>
        <location evidence="1">Nucleus</location>
    </subcellularLocation>
</comment>
<dbReference type="SMART" id="SM00185">
    <property type="entry name" value="ARM"/>
    <property type="match status" value="3"/>
</dbReference>
<dbReference type="EnsemblMetazoa" id="Aqu2.1.26613_001">
    <property type="protein sequence ID" value="Aqu2.1.26613_001"/>
    <property type="gene ID" value="Aqu2.1.26613"/>
</dbReference>
<dbReference type="Pfam" id="PF00514">
    <property type="entry name" value="Arm"/>
    <property type="match status" value="1"/>
</dbReference>
<dbReference type="EnsemblMetazoa" id="XM_003388056.2">
    <property type="protein sequence ID" value="XP_003388104.2"/>
    <property type="gene ID" value="LOC100631874"/>
</dbReference>
<dbReference type="GO" id="GO:0034657">
    <property type="term" value="C:GID complex"/>
    <property type="evidence" value="ECO:0007669"/>
    <property type="project" value="TreeGrafter"/>
</dbReference>
<dbReference type="InterPro" id="IPR011989">
    <property type="entry name" value="ARM-like"/>
</dbReference>
<keyword evidence="4" id="KW-0963">Cytoplasm</keyword>
<gene>
    <name evidence="7" type="primary">100631874</name>
</gene>
<keyword evidence="8" id="KW-1185">Reference proteome</keyword>
<keyword evidence="6" id="KW-0539">Nucleus</keyword>
<dbReference type="PANTHER" id="PTHR15651:SF7">
    <property type="entry name" value="ARMADILLO REPEAT-CONTAINING PROTEIN 8"/>
    <property type="match status" value="1"/>
</dbReference>
<dbReference type="AlphaFoldDB" id="A0A1X7UGM7"/>
<dbReference type="InParanoid" id="A0A1X7UGM7"/>